<dbReference type="OrthoDB" id="9796465at2"/>
<dbReference type="AlphaFoldDB" id="A0A2T5IKY0"/>
<accession>A0A2T5IKY0</accession>
<comment type="caution">
    <text evidence="2">The sequence shown here is derived from an EMBL/GenBank/DDBJ whole genome shotgun (WGS) entry which is preliminary data.</text>
</comment>
<dbReference type="EMBL" id="QAOM01000008">
    <property type="protein sequence ID" value="PTQ84482.1"/>
    <property type="molecule type" value="Genomic_DNA"/>
</dbReference>
<evidence type="ECO:0000313" key="2">
    <source>
        <dbReference type="EMBL" id="PTQ84482.1"/>
    </source>
</evidence>
<dbReference type="InterPro" id="IPR036075">
    <property type="entry name" value="ARMT-1-like_metal-bd_sf"/>
</dbReference>
<proteinExistence type="predicted"/>
<evidence type="ECO:0000313" key="3">
    <source>
        <dbReference type="Proteomes" id="UP000244161"/>
    </source>
</evidence>
<dbReference type="RefSeq" id="WP_108032507.1">
    <property type="nucleotide sequence ID" value="NZ_QAOM01000008.1"/>
</dbReference>
<name>A0A2T5IKY0_9LACT</name>
<dbReference type="PIRSF" id="PIRSF006593">
    <property type="entry name" value="UCP006593"/>
    <property type="match status" value="1"/>
</dbReference>
<dbReference type="InterPro" id="IPR002791">
    <property type="entry name" value="ARMT1-like_metal-bd"/>
</dbReference>
<keyword evidence="3" id="KW-1185">Reference proteome</keyword>
<dbReference type="Gene3D" id="1.10.285.20">
    <property type="entry name" value="Uncharacterised protein PF01937, DUF89, domain 2"/>
    <property type="match status" value="1"/>
</dbReference>
<gene>
    <name evidence="2" type="ORF">C8U37_10849</name>
</gene>
<reference evidence="2 3" key="1">
    <citation type="submission" date="2018-04" db="EMBL/GenBank/DDBJ databases">
        <title>Genomic Encyclopedia of Archaeal and Bacterial Type Strains, Phase II (KMG-II): from individual species to whole genera.</title>
        <authorList>
            <person name="Goeker M."/>
        </authorList>
    </citation>
    <scope>NUCLEOTIDE SEQUENCE [LARGE SCALE GENOMIC DNA]</scope>
    <source>
        <strain evidence="2 3">DSM 18806</strain>
    </source>
</reference>
<dbReference type="SUPFAM" id="SSF111321">
    <property type="entry name" value="AF1104-like"/>
    <property type="match status" value="1"/>
</dbReference>
<sequence>MELYLDCLPCMLKQVLEATRLVTNDTDLQEKILCEAFNAYSDNKPYRYAPEVCEDMHAVVKKYTESADPYANIKSSDIQTAFSLEPTLVNLLEEAIDPMVCALKISATGNVMDSALYSSRYLESFLIEELEMPFVISDEGSFKKDLEKAKTILIIGDNAGEAVFDKLLARFLAVDHQVIYAVRDAAIINDVTIEEALRVGMDNVADIVSTGCGAPGAVLESCSEAFLEVFNTADIVISKGQGNYEALSDASRKIFFLLKAKCPKIAKSIGVTVNDYVFKYNGKRFCDNG</sequence>
<organism evidence="2 3">
    <name type="scientific">Trichococcus patagoniensis</name>
    <dbReference type="NCBI Taxonomy" id="382641"/>
    <lineage>
        <taxon>Bacteria</taxon>
        <taxon>Bacillati</taxon>
        <taxon>Bacillota</taxon>
        <taxon>Bacilli</taxon>
        <taxon>Lactobacillales</taxon>
        <taxon>Carnobacteriaceae</taxon>
        <taxon>Trichococcus</taxon>
    </lineage>
</organism>
<dbReference type="InterPro" id="IPR014444">
    <property type="entry name" value="PH1575-like"/>
</dbReference>
<evidence type="ECO:0000259" key="1">
    <source>
        <dbReference type="Pfam" id="PF01937"/>
    </source>
</evidence>
<dbReference type="Pfam" id="PF01937">
    <property type="entry name" value="ARMT1-like_dom"/>
    <property type="match status" value="1"/>
</dbReference>
<dbReference type="Gene3D" id="3.40.50.10880">
    <property type="entry name" value="Uncharacterised protein PF01937, DUF89, domain 3"/>
    <property type="match status" value="1"/>
</dbReference>
<dbReference type="Proteomes" id="UP000244161">
    <property type="component" value="Unassembled WGS sequence"/>
</dbReference>
<dbReference type="Gene3D" id="1.10.8.380">
    <property type="entry name" value="Uncharacterised protein PF01937, DUF89, domain 1"/>
    <property type="match status" value="1"/>
</dbReference>
<feature type="domain" description="Damage-control phosphatase ARMT1-like metal-binding" evidence="1">
    <location>
        <begin position="6"/>
        <end position="275"/>
    </location>
</feature>
<protein>
    <recommendedName>
        <fullName evidence="1">Damage-control phosphatase ARMT1-like metal-binding domain-containing protein</fullName>
    </recommendedName>
</protein>